<name>A0A2S5VXH6_9MICO</name>
<keyword evidence="1" id="KW-0812">Transmembrane</keyword>
<feature type="transmembrane region" description="Helical" evidence="1">
    <location>
        <begin position="12"/>
        <end position="37"/>
    </location>
</feature>
<comment type="caution">
    <text evidence="2">The sequence shown here is derived from an EMBL/GenBank/DDBJ whole genome shotgun (WGS) entry which is preliminary data.</text>
</comment>
<feature type="transmembrane region" description="Helical" evidence="1">
    <location>
        <begin position="49"/>
        <end position="72"/>
    </location>
</feature>
<dbReference type="Proteomes" id="UP000239241">
    <property type="component" value="Unassembled WGS sequence"/>
</dbReference>
<proteinExistence type="predicted"/>
<gene>
    <name evidence="2" type="ORF">C5E16_01805</name>
</gene>
<evidence type="ECO:0000313" key="2">
    <source>
        <dbReference type="EMBL" id="PPF71008.1"/>
    </source>
</evidence>
<reference evidence="2 3" key="1">
    <citation type="submission" date="2018-02" db="EMBL/GenBank/DDBJ databases">
        <title>Bacteriophage NCPPB3778 and a type I-E CRISPR drive the evolution of the US Biological Select Agent, Rathayibacter toxicus.</title>
        <authorList>
            <person name="Davis E.W.II."/>
            <person name="Tabima J.F."/>
            <person name="Weisberg A.J."/>
            <person name="Lopes L.D."/>
            <person name="Wiseman M.S."/>
            <person name="Wiseman M.S."/>
            <person name="Pupko T."/>
            <person name="Belcher M.S."/>
            <person name="Sechler A.J."/>
            <person name="Tancos M.A."/>
            <person name="Schroeder B.K."/>
            <person name="Murray T.D."/>
            <person name="Luster D.G."/>
            <person name="Schneider W.L."/>
            <person name="Rogers E."/>
            <person name="Andreote F.D."/>
            <person name="Grunwald N.J."/>
            <person name="Putnam M.L."/>
            <person name="Chang J.H."/>
        </authorList>
    </citation>
    <scope>NUCLEOTIDE SEQUENCE [LARGE SCALE GENOMIC DNA]</scope>
    <source>
        <strain evidence="2 3">AY1B3</strain>
    </source>
</reference>
<evidence type="ECO:0000256" key="1">
    <source>
        <dbReference type="SAM" id="Phobius"/>
    </source>
</evidence>
<keyword evidence="1" id="KW-1133">Transmembrane helix</keyword>
<protein>
    <recommendedName>
        <fullName evidence="4">Integral membrane protein</fullName>
    </recommendedName>
</protein>
<dbReference type="RefSeq" id="WP_104289306.1">
    <property type="nucleotide sequence ID" value="NZ_PSXY01000002.1"/>
</dbReference>
<evidence type="ECO:0000313" key="3">
    <source>
        <dbReference type="Proteomes" id="UP000239241"/>
    </source>
</evidence>
<sequence>MTDQATAEEPQVGAAVLPAPLLLLCGVVIVPMLLGVAFNSYSAPDAAAYIRMAFASVAGMTISLIVVLALLVDRLIHRAPASGVAIAAFVVTLSVLSGFSNVADNLMRSLANLN</sequence>
<feature type="transmembrane region" description="Helical" evidence="1">
    <location>
        <begin position="84"/>
        <end position="103"/>
    </location>
</feature>
<accession>A0A2S5VXH6</accession>
<dbReference type="AlphaFoldDB" id="A0A2S5VXH6"/>
<evidence type="ECO:0008006" key="4">
    <source>
        <dbReference type="Google" id="ProtNLM"/>
    </source>
</evidence>
<dbReference type="EMBL" id="PSXY01000002">
    <property type="protein sequence ID" value="PPF71008.1"/>
    <property type="molecule type" value="Genomic_DNA"/>
</dbReference>
<keyword evidence="1" id="KW-0472">Membrane</keyword>
<organism evidence="2 3">
    <name type="scientific">Clavibacter michiganensis</name>
    <dbReference type="NCBI Taxonomy" id="28447"/>
    <lineage>
        <taxon>Bacteria</taxon>
        <taxon>Bacillati</taxon>
        <taxon>Actinomycetota</taxon>
        <taxon>Actinomycetes</taxon>
        <taxon>Micrococcales</taxon>
        <taxon>Microbacteriaceae</taxon>
        <taxon>Clavibacter</taxon>
    </lineage>
</organism>